<accession>A0A1G2U0M7</accession>
<dbReference type="PANTHER" id="PTHR48277">
    <property type="entry name" value="MITOCHONDRIAL RIBOSOMAL PROTEIN S5"/>
    <property type="match status" value="1"/>
</dbReference>
<evidence type="ECO:0000256" key="1">
    <source>
        <dbReference type="ARBA" id="ARBA00008945"/>
    </source>
</evidence>
<dbReference type="GO" id="GO:0006412">
    <property type="term" value="P:translation"/>
    <property type="evidence" value="ECO:0007669"/>
    <property type="project" value="InterPro"/>
</dbReference>
<evidence type="ECO:0000259" key="9">
    <source>
        <dbReference type="PROSITE" id="PS50881"/>
    </source>
</evidence>
<dbReference type="InterPro" id="IPR000851">
    <property type="entry name" value="Ribosomal_uS5"/>
</dbReference>
<dbReference type="EMBL" id="MHWA01000004">
    <property type="protein sequence ID" value="OHB02392.1"/>
    <property type="molecule type" value="Genomic_DNA"/>
</dbReference>
<evidence type="ECO:0000256" key="5">
    <source>
        <dbReference type="ARBA" id="ARBA00035519"/>
    </source>
</evidence>
<comment type="caution">
    <text evidence="10">The sequence shown here is derived from an EMBL/GenBank/DDBJ whole genome shotgun (WGS) entry which is preliminary data.</text>
</comment>
<evidence type="ECO:0000313" key="10">
    <source>
        <dbReference type="EMBL" id="OHB02392.1"/>
    </source>
</evidence>
<feature type="region of interest" description="Disordered" evidence="8">
    <location>
        <begin position="1"/>
        <end position="34"/>
    </location>
</feature>
<keyword evidence="3 6" id="KW-0687">Ribonucleoprotein</keyword>
<dbReference type="InterPro" id="IPR013810">
    <property type="entry name" value="Ribosomal_uS5_N"/>
</dbReference>
<protein>
    <recommendedName>
        <fullName evidence="4">Small ribosomal subunit protein uS5</fullName>
    </recommendedName>
    <alternativeName>
        <fullName evidence="5">30S ribosomal protein S5</fullName>
    </alternativeName>
</protein>
<dbReference type="Gene3D" id="3.30.230.10">
    <property type="match status" value="1"/>
</dbReference>
<dbReference type="InterPro" id="IPR005324">
    <property type="entry name" value="Ribosomal_uS5_C"/>
</dbReference>
<dbReference type="Proteomes" id="UP000178404">
    <property type="component" value="Unassembled WGS sequence"/>
</dbReference>
<name>A0A1G2U0M7_9BACT</name>
<evidence type="ECO:0000313" key="11">
    <source>
        <dbReference type="Proteomes" id="UP000178404"/>
    </source>
</evidence>
<feature type="domain" description="S5 DRBM" evidence="9">
    <location>
        <begin position="38"/>
        <end position="101"/>
    </location>
</feature>
<dbReference type="GO" id="GO:0003735">
    <property type="term" value="F:structural constituent of ribosome"/>
    <property type="evidence" value="ECO:0007669"/>
    <property type="project" value="UniProtKB-UniRule"/>
</dbReference>
<evidence type="ECO:0000256" key="7">
    <source>
        <dbReference type="RuleBase" id="RU003823"/>
    </source>
</evidence>
<evidence type="ECO:0000256" key="8">
    <source>
        <dbReference type="SAM" id="MobiDB-lite"/>
    </source>
</evidence>
<sequence length="197" mass="21482">MNTVTIKVAPSDSGFTSRDKRKNERRPSRRPERVKQEFDNKIISIRRVTRVVSGGRRFSFSVSMVIGDKKGKVGVGTGKATDTPIAIDKAMRAAKKSMIKVNLTDKKSIAYPVEAKYSSAKIVIQPAPSKGVIAGSAVRVVLELAGIKEVSSKILSRSKNKLNIARATIKALATLAPHSNKITKVVKDDEVIKEQVK</sequence>
<dbReference type="AlphaFoldDB" id="A0A1G2U0M7"/>
<evidence type="ECO:0000256" key="4">
    <source>
        <dbReference type="ARBA" id="ARBA00035255"/>
    </source>
</evidence>
<dbReference type="SUPFAM" id="SSF54768">
    <property type="entry name" value="dsRNA-binding domain-like"/>
    <property type="match status" value="1"/>
</dbReference>
<dbReference type="InterPro" id="IPR014721">
    <property type="entry name" value="Ribsml_uS5_D2-typ_fold_subgr"/>
</dbReference>
<gene>
    <name evidence="10" type="ORF">A3A90_00750</name>
</gene>
<dbReference type="GO" id="GO:0005840">
    <property type="term" value="C:ribosome"/>
    <property type="evidence" value="ECO:0007669"/>
    <property type="project" value="UniProtKB-KW"/>
</dbReference>
<dbReference type="InterPro" id="IPR020568">
    <property type="entry name" value="Ribosomal_Su5_D2-typ_SF"/>
</dbReference>
<organism evidence="10 11">
    <name type="scientific">Candidatus Zambryskibacteria bacterium RIFCSPLOWO2_01_FULL_35_19</name>
    <dbReference type="NCBI Taxonomy" id="1802757"/>
    <lineage>
        <taxon>Bacteria</taxon>
        <taxon>Candidatus Zambryskiibacteriota</taxon>
    </lineage>
</organism>
<dbReference type="GO" id="GO:0005737">
    <property type="term" value="C:cytoplasm"/>
    <property type="evidence" value="ECO:0007669"/>
    <property type="project" value="UniProtKB-ARBA"/>
</dbReference>
<dbReference type="PROSITE" id="PS50881">
    <property type="entry name" value="S5_DSRBD"/>
    <property type="match status" value="1"/>
</dbReference>
<keyword evidence="2 6" id="KW-0689">Ribosomal protein</keyword>
<reference evidence="10 11" key="1">
    <citation type="journal article" date="2016" name="Nat. Commun.">
        <title>Thousands of microbial genomes shed light on interconnected biogeochemical processes in an aquifer system.</title>
        <authorList>
            <person name="Anantharaman K."/>
            <person name="Brown C.T."/>
            <person name="Hug L.A."/>
            <person name="Sharon I."/>
            <person name="Castelle C.J."/>
            <person name="Probst A.J."/>
            <person name="Thomas B.C."/>
            <person name="Singh A."/>
            <person name="Wilkins M.J."/>
            <person name="Karaoz U."/>
            <person name="Brodie E.L."/>
            <person name="Williams K.H."/>
            <person name="Hubbard S.S."/>
            <person name="Banfield J.F."/>
        </authorList>
    </citation>
    <scope>NUCLEOTIDE SEQUENCE [LARGE SCALE GENOMIC DNA]</scope>
</reference>
<proteinExistence type="inferred from homology"/>
<dbReference type="SUPFAM" id="SSF54211">
    <property type="entry name" value="Ribosomal protein S5 domain 2-like"/>
    <property type="match status" value="1"/>
</dbReference>
<evidence type="ECO:0000256" key="2">
    <source>
        <dbReference type="ARBA" id="ARBA00022980"/>
    </source>
</evidence>
<dbReference type="Gene3D" id="3.30.160.20">
    <property type="match status" value="1"/>
</dbReference>
<dbReference type="Pfam" id="PF03719">
    <property type="entry name" value="Ribosomal_S5_C"/>
    <property type="match status" value="1"/>
</dbReference>
<evidence type="ECO:0000256" key="6">
    <source>
        <dbReference type="PROSITE-ProRule" id="PRU00268"/>
    </source>
</evidence>
<dbReference type="PANTHER" id="PTHR48277:SF1">
    <property type="entry name" value="MITOCHONDRIAL RIBOSOMAL PROTEIN S5"/>
    <property type="match status" value="1"/>
</dbReference>
<evidence type="ECO:0000256" key="3">
    <source>
        <dbReference type="ARBA" id="ARBA00023274"/>
    </source>
</evidence>
<dbReference type="FunFam" id="3.30.230.10:FF:000002">
    <property type="entry name" value="30S ribosomal protein S5"/>
    <property type="match status" value="1"/>
</dbReference>
<dbReference type="Pfam" id="PF00333">
    <property type="entry name" value="Ribosomal_S5"/>
    <property type="match status" value="1"/>
</dbReference>
<comment type="similarity">
    <text evidence="1 7">Belongs to the universal ribosomal protein uS5 family.</text>
</comment>
<dbReference type="GO" id="GO:0003723">
    <property type="term" value="F:RNA binding"/>
    <property type="evidence" value="ECO:0007669"/>
    <property type="project" value="InterPro"/>
</dbReference>
<dbReference type="GO" id="GO:1990904">
    <property type="term" value="C:ribonucleoprotein complex"/>
    <property type="evidence" value="ECO:0007669"/>
    <property type="project" value="UniProtKB-UniRule"/>
</dbReference>
<feature type="compositionally biased region" description="Basic and acidic residues" evidence="8">
    <location>
        <begin position="17"/>
        <end position="34"/>
    </location>
</feature>